<evidence type="ECO:0000256" key="7">
    <source>
        <dbReference type="ARBA" id="ARBA00023264"/>
    </source>
</evidence>
<keyword evidence="1 9" id="KW-0444">Lipid biosynthesis</keyword>
<evidence type="ECO:0000256" key="1">
    <source>
        <dbReference type="ARBA" id="ARBA00022516"/>
    </source>
</evidence>
<evidence type="ECO:0000256" key="4">
    <source>
        <dbReference type="ARBA" id="ARBA00022842"/>
    </source>
</evidence>
<evidence type="ECO:0000313" key="11">
    <source>
        <dbReference type="Proteomes" id="UP001377337"/>
    </source>
</evidence>
<comment type="similarity">
    <text evidence="9">Belongs to the GGGP/HepGP synthase family. Group I subfamily.</text>
</comment>
<reference evidence="10 11" key="1">
    <citation type="submission" date="2024-02" db="EMBL/GenBank/DDBJ databases">
        <title>Seven novel Bacillus-like species.</title>
        <authorList>
            <person name="Liu G."/>
        </authorList>
    </citation>
    <scope>NUCLEOTIDE SEQUENCE [LARGE SCALE GENOMIC DNA]</scope>
    <source>
        <strain evidence="10 11">FJAT-52054</strain>
    </source>
</reference>
<feature type="binding site" evidence="9">
    <location>
        <position position="14"/>
    </location>
    <ligand>
        <name>Mg(2+)</name>
        <dbReference type="ChEBI" id="CHEBI:18420"/>
    </ligand>
</feature>
<dbReference type="Pfam" id="PF01884">
    <property type="entry name" value="PcrB"/>
    <property type="match status" value="1"/>
</dbReference>
<feature type="binding site" evidence="9">
    <location>
        <position position="12"/>
    </location>
    <ligand>
        <name>sn-glycerol 1-phosphate</name>
        <dbReference type="ChEBI" id="CHEBI:57685"/>
    </ligand>
</feature>
<comment type="catalytic activity">
    <reaction evidence="8 9">
        <text>sn-glycerol 1-phosphate + all-trans-heptaprenyl diphosphate = 3-heptaprenyl-sn-glycero-1-phosphate + diphosphate</text>
        <dbReference type="Rhea" id="RHEA:33495"/>
        <dbReference type="ChEBI" id="CHEBI:33019"/>
        <dbReference type="ChEBI" id="CHEBI:57685"/>
        <dbReference type="ChEBI" id="CHEBI:58206"/>
        <dbReference type="ChEBI" id="CHEBI:64781"/>
        <dbReference type="EC" id="2.5.1.n9"/>
    </reaction>
</comment>
<evidence type="ECO:0000256" key="8">
    <source>
        <dbReference type="ARBA" id="ARBA00048318"/>
    </source>
</evidence>
<dbReference type="InterPro" id="IPR038597">
    <property type="entry name" value="GGGP/HepGP_synthase_sf"/>
</dbReference>
<dbReference type="PANTHER" id="PTHR40029:SF2">
    <property type="entry name" value="HEPTAPRENYLGLYCERYL PHOSPHATE SYNTHASE"/>
    <property type="match status" value="1"/>
</dbReference>
<dbReference type="HAMAP" id="MF_00112">
    <property type="entry name" value="GGGP_HepGP_synthase"/>
    <property type="match status" value="1"/>
</dbReference>
<feature type="binding site" evidence="9">
    <location>
        <begin position="209"/>
        <end position="210"/>
    </location>
    <ligand>
        <name>sn-glycerol 1-phosphate</name>
        <dbReference type="ChEBI" id="CHEBI:57685"/>
    </ligand>
</feature>
<dbReference type="EMBL" id="CP147407">
    <property type="protein sequence ID" value="WXB97357.1"/>
    <property type="molecule type" value="Genomic_DNA"/>
</dbReference>
<dbReference type="NCBIfam" id="NF003197">
    <property type="entry name" value="PRK04169.1-1"/>
    <property type="match status" value="1"/>
</dbReference>
<keyword evidence="5 9" id="KW-0443">Lipid metabolism</keyword>
<comment type="cofactor">
    <cofactor evidence="9">
        <name>Mg(2+)</name>
        <dbReference type="ChEBI" id="CHEBI:18420"/>
    </cofactor>
</comment>
<dbReference type="PANTHER" id="PTHR40029">
    <property type="match status" value="1"/>
</dbReference>
<dbReference type="GO" id="GO:0016740">
    <property type="term" value="F:transferase activity"/>
    <property type="evidence" value="ECO:0007669"/>
    <property type="project" value="UniProtKB-KW"/>
</dbReference>
<gene>
    <name evidence="9" type="primary">pcrB</name>
    <name evidence="10" type="ORF">WCV65_02315</name>
</gene>
<dbReference type="CDD" id="cd02812">
    <property type="entry name" value="PcrB_like"/>
    <property type="match status" value="1"/>
</dbReference>
<dbReference type="NCBIfam" id="TIGR01768">
    <property type="entry name" value="GGGP-family"/>
    <property type="match status" value="1"/>
</dbReference>
<comment type="subunit">
    <text evidence="9">Homodimer.</text>
</comment>
<sequence>MYDVKEWRHAFKLDPDKLITDEDLEQVCESGTDAIIIGGSDHINEEDILNLMARVRRYLVPCVLEVSNLEAIVPGFDLYFIPTVFNSRDPKWIVGLHKNALKEFGELMDWDETLVEGYCILNEDCKAAKLTDADTTIELEDVKAYARMAENMFHLPIFYLEYSGTYGDPYIVEEVKSVLNSTKLFYGGGITTPEKAAEMAEFADTVIVGNVIYDDLKAALKTVGAVKS</sequence>
<dbReference type="RefSeq" id="WP_338779718.1">
    <property type="nucleotide sequence ID" value="NZ_CP147407.1"/>
</dbReference>
<keyword evidence="7 9" id="KW-1208">Phospholipid metabolism</keyword>
<evidence type="ECO:0000256" key="5">
    <source>
        <dbReference type="ARBA" id="ARBA00023098"/>
    </source>
</evidence>
<evidence type="ECO:0000256" key="2">
    <source>
        <dbReference type="ARBA" id="ARBA00022679"/>
    </source>
</evidence>
<organism evidence="10 11">
    <name type="scientific">Metabacillus sediminis</name>
    <dbReference type="NCBI Taxonomy" id="3117746"/>
    <lineage>
        <taxon>Bacteria</taxon>
        <taxon>Bacillati</taxon>
        <taxon>Bacillota</taxon>
        <taxon>Bacilli</taxon>
        <taxon>Bacillales</taxon>
        <taxon>Bacillaceae</taxon>
        <taxon>Metabacillus</taxon>
    </lineage>
</organism>
<dbReference type="InterPro" id="IPR008205">
    <property type="entry name" value="GGGP_HepGP_synthase"/>
</dbReference>
<comment type="pathway">
    <text evidence="9">Membrane lipid metabolism; glycerophospholipid metabolism.</text>
</comment>
<dbReference type="SUPFAM" id="SSF51395">
    <property type="entry name" value="FMN-linked oxidoreductases"/>
    <property type="match status" value="1"/>
</dbReference>
<evidence type="ECO:0000313" key="10">
    <source>
        <dbReference type="EMBL" id="WXB97357.1"/>
    </source>
</evidence>
<name>A0ABZ2NJM9_9BACI</name>
<evidence type="ECO:0000256" key="6">
    <source>
        <dbReference type="ARBA" id="ARBA00023209"/>
    </source>
</evidence>
<keyword evidence="2 9" id="KW-0808">Transferase</keyword>
<dbReference type="InterPro" id="IPR039074">
    <property type="entry name" value="GGGP/HepGP_synthase_I"/>
</dbReference>
<dbReference type="Gene3D" id="3.20.20.390">
    <property type="entry name" value="FMN-linked oxidoreductases"/>
    <property type="match status" value="1"/>
</dbReference>
<keyword evidence="11" id="KW-1185">Reference proteome</keyword>
<dbReference type="EC" id="2.5.1.n9" evidence="9"/>
<feature type="binding site" evidence="9">
    <location>
        <begin position="159"/>
        <end position="164"/>
    </location>
    <ligand>
        <name>sn-glycerol 1-phosphate</name>
        <dbReference type="ChEBI" id="CHEBI:57685"/>
    </ligand>
</feature>
<feature type="binding site" evidence="9">
    <location>
        <position position="189"/>
    </location>
    <ligand>
        <name>sn-glycerol 1-phosphate</name>
        <dbReference type="ChEBI" id="CHEBI:57685"/>
    </ligand>
</feature>
<accession>A0ABZ2NJM9</accession>
<evidence type="ECO:0000256" key="3">
    <source>
        <dbReference type="ARBA" id="ARBA00022723"/>
    </source>
</evidence>
<keyword evidence="3 9" id="KW-0479">Metal-binding</keyword>
<comment type="function">
    <text evidence="9">Prenyltransferase that catalyzes in vivo the transfer of the heptaprenyl moiety of heptaprenyl pyrophosphate (HepPP; 35 carbon atoms) to the C3 hydroxyl of sn-glycerol-1-phosphate (G1P), producing heptaprenylglyceryl phosphate (HepGP). This reaction is an ether-bond-formation step in the biosynthesis of archaea-type G1P-based membrane lipids found in Bacillales.</text>
</comment>
<evidence type="ECO:0000256" key="9">
    <source>
        <dbReference type="HAMAP-Rule" id="MF_00112"/>
    </source>
</evidence>
<proteinExistence type="inferred from homology"/>
<dbReference type="NCBIfam" id="NF003199">
    <property type="entry name" value="PRK04169.1-3"/>
    <property type="match status" value="1"/>
</dbReference>
<protein>
    <recommendedName>
        <fullName evidence="9">Heptaprenylglyceryl phosphate synthase</fullName>
        <shortName evidence="9">HepGP synthase</shortName>
        <ecNumber evidence="9">2.5.1.n9</ecNumber>
    </recommendedName>
    <alternativeName>
        <fullName evidence="9">Glycerol-1-phosphate heptaprenyltransferase</fullName>
    </alternativeName>
</protein>
<dbReference type="Proteomes" id="UP001377337">
    <property type="component" value="Chromosome"/>
</dbReference>
<feature type="binding site" evidence="9">
    <location>
        <position position="40"/>
    </location>
    <ligand>
        <name>Mg(2+)</name>
        <dbReference type="ChEBI" id="CHEBI:18420"/>
    </ligand>
</feature>
<keyword evidence="4 9" id="KW-0460">Magnesium</keyword>
<keyword evidence="6 9" id="KW-0594">Phospholipid biosynthesis</keyword>
<comment type="caution">
    <text evidence="9">Lacks conserved residue(s) required for the propagation of feature annotation.</text>
</comment>